<protein>
    <submittedName>
        <fullName evidence="2">Uncharacterized protein</fullName>
    </submittedName>
</protein>
<evidence type="ECO:0000313" key="2">
    <source>
        <dbReference type="EMBL" id="KAK0475348.1"/>
    </source>
</evidence>
<sequence>MASLGRDDVANGSNYDQWSTRLIFNLKPSTRSPYPSTTLRKPSSERKIDDAFAWAEVRRATCLARKHQMLVNTRKPIAVSILRQYKNDRSHYPVAIFFPSVVDFYRFLPVNEILDLPSDVQADEDSFSEVIPQIPELCRQWRGHIKRKIITLLLQPNPERSRDETIHHLQLACNIVTVVASFPTQVVGVEVKALAKLKSPAWHVRVAWSTDYLARNDKLRSIVQRIVKMVNLDPTMTTVAKMGADGSLFACLLCDYATATSPRHVNKFDSGELPTNYRNIAPVVLQVLTPLIDTRRVTTPKLNKDFYVPLGAPFEAHKSRIVVVDVSDDTSEELQDAYARVLDTLGASQLKWEGDADPGVHFDELDEDDFLDEEDSDDSGSDEDSEALSSS</sequence>
<feature type="region of interest" description="Disordered" evidence="1">
    <location>
        <begin position="353"/>
        <end position="391"/>
    </location>
</feature>
<evidence type="ECO:0000256" key="1">
    <source>
        <dbReference type="SAM" id="MobiDB-lite"/>
    </source>
</evidence>
<comment type="caution">
    <text evidence="2">The sequence shown here is derived from an EMBL/GenBank/DDBJ whole genome shotgun (WGS) entry which is preliminary data.</text>
</comment>
<evidence type="ECO:0000313" key="3">
    <source>
        <dbReference type="Proteomes" id="UP001175228"/>
    </source>
</evidence>
<dbReference type="Proteomes" id="UP001175228">
    <property type="component" value="Unassembled WGS sequence"/>
</dbReference>
<keyword evidence="3" id="KW-1185">Reference proteome</keyword>
<name>A0AA39U6H5_9AGAR</name>
<dbReference type="AlphaFoldDB" id="A0AA39U6H5"/>
<dbReference type="EMBL" id="JAUEPU010000152">
    <property type="protein sequence ID" value="KAK0475348.1"/>
    <property type="molecule type" value="Genomic_DNA"/>
</dbReference>
<feature type="compositionally biased region" description="Acidic residues" evidence="1">
    <location>
        <begin position="364"/>
        <end position="391"/>
    </location>
</feature>
<feature type="compositionally biased region" description="Basic and acidic residues" evidence="1">
    <location>
        <begin position="353"/>
        <end position="363"/>
    </location>
</feature>
<organism evidence="2 3">
    <name type="scientific">Armillaria luteobubalina</name>
    <dbReference type="NCBI Taxonomy" id="153913"/>
    <lineage>
        <taxon>Eukaryota</taxon>
        <taxon>Fungi</taxon>
        <taxon>Dikarya</taxon>
        <taxon>Basidiomycota</taxon>
        <taxon>Agaricomycotina</taxon>
        <taxon>Agaricomycetes</taxon>
        <taxon>Agaricomycetidae</taxon>
        <taxon>Agaricales</taxon>
        <taxon>Marasmiineae</taxon>
        <taxon>Physalacriaceae</taxon>
        <taxon>Armillaria</taxon>
    </lineage>
</organism>
<proteinExistence type="predicted"/>
<reference evidence="2" key="1">
    <citation type="submission" date="2023-06" db="EMBL/GenBank/DDBJ databases">
        <authorList>
            <consortium name="Lawrence Berkeley National Laboratory"/>
            <person name="Ahrendt S."/>
            <person name="Sahu N."/>
            <person name="Indic B."/>
            <person name="Wong-Bajracharya J."/>
            <person name="Merenyi Z."/>
            <person name="Ke H.-M."/>
            <person name="Monk M."/>
            <person name="Kocsube S."/>
            <person name="Drula E."/>
            <person name="Lipzen A."/>
            <person name="Balint B."/>
            <person name="Henrissat B."/>
            <person name="Andreopoulos B."/>
            <person name="Martin F.M."/>
            <person name="Harder C.B."/>
            <person name="Rigling D."/>
            <person name="Ford K.L."/>
            <person name="Foster G.D."/>
            <person name="Pangilinan J."/>
            <person name="Papanicolaou A."/>
            <person name="Barry K."/>
            <person name="LaButti K."/>
            <person name="Viragh M."/>
            <person name="Koriabine M."/>
            <person name="Yan M."/>
            <person name="Riley R."/>
            <person name="Champramary S."/>
            <person name="Plett K.L."/>
            <person name="Tsai I.J."/>
            <person name="Slot J."/>
            <person name="Sipos G."/>
            <person name="Plett J."/>
            <person name="Nagy L.G."/>
            <person name="Grigoriev I.V."/>
        </authorList>
    </citation>
    <scope>NUCLEOTIDE SEQUENCE</scope>
    <source>
        <strain evidence="2">HWK02</strain>
    </source>
</reference>
<gene>
    <name evidence="2" type="ORF">EDD18DRAFT_1389320</name>
</gene>
<accession>A0AA39U6H5</accession>